<keyword evidence="1" id="KW-0812">Transmembrane</keyword>
<dbReference type="PANTHER" id="PTHR39419">
    <property type="entry name" value="SLL0814 PROTEIN"/>
    <property type="match status" value="1"/>
</dbReference>
<sequence length="290" mass="32699">MEDVLRIAVGTVTMRPYVFAFFAAYLVAAVPHLGWRKTLLFTAAGYLISFASEFSSINTGIPYGWYYYIDATRDRELWIAGVPFFDSLSYVFLAYCSYATALFVVSPVKAWRWDVVTLESRSIRGSFAVLFLGSLFQVFLDIIIDPVALQGYRWFLGQIYGYREPGIHFGVPLSNYVGWWVVSVIMVFVLQRIDLWSEGKGGKPAGVANPPLRSLYGPILYLSVLVFNLAVTLWLGEYLIALTGILIYVLAGSIAIVTIVRRTNRYRKEELAEHLSDYPWSAVSGRSAKE</sequence>
<feature type="transmembrane region" description="Helical" evidence="1">
    <location>
        <begin position="215"/>
        <end position="234"/>
    </location>
</feature>
<keyword evidence="3" id="KW-1185">Reference proteome</keyword>
<keyword evidence="1" id="KW-0472">Membrane</keyword>
<comment type="caution">
    <text evidence="2">The sequence shown here is derived from an EMBL/GenBank/DDBJ whole genome shotgun (WGS) entry which is preliminary data.</text>
</comment>
<feature type="transmembrane region" description="Helical" evidence="1">
    <location>
        <begin position="177"/>
        <end position="195"/>
    </location>
</feature>
<keyword evidence="1" id="KW-1133">Transmembrane helix</keyword>
<feature type="transmembrane region" description="Helical" evidence="1">
    <location>
        <begin position="126"/>
        <end position="144"/>
    </location>
</feature>
<dbReference type="Pfam" id="PF04240">
    <property type="entry name" value="Caroten_synth"/>
    <property type="match status" value="1"/>
</dbReference>
<evidence type="ECO:0000313" key="2">
    <source>
        <dbReference type="EMBL" id="KIE42059.1"/>
    </source>
</evidence>
<gene>
    <name evidence="2" type="ORF">SE37_05135</name>
</gene>
<accession>A0A0C1TMD6</accession>
<feature type="transmembrane region" description="Helical" evidence="1">
    <location>
        <begin position="17"/>
        <end position="35"/>
    </location>
</feature>
<dbReference type="InterPro" id="IPR007354">
    <property type="entry name" value="CruF-like"/>
</dbReference>
<reference evidence="2 3" key="1">
    <citation type="submission" date="2015-01" db="EMBL/GenBank/DDBJ databases">
        <title>Genome sequence of the anaerobic bacterium Geobacter soli GSS01, a dissimilatory Fe(III) reducer from soil.</title>
        <authorList>
            <person name="Yang G."/>
            <person name="Zhou S."/>
        </authorList>
    </citation>
    <scope>NUCLEOTIDE SEQUENCE [LARGE SCALE GENOMIC DNA]</scope>
    <source>
        <strain evidence="2 3">GSS01</strain>
    </source>
</reference>
<evidence type="ECO:0000256" key="1">
    <source>
        <dbReference type="SAM" id="Phobius"/>
    </source>
</evidence>
<protein>
    <submittedName>
        <fullName evidence="2">Membrane protein</fullName>
    </submittedName>
</protein>
<feature type="transmembrane region" description="Helical" evidence="1">
    <location>
        <begin position="240"/>
        <end position="260"/>
    </location>
</feature>
<name>A0A0C1TMD6_9BACT</name>
<dbReference type="Proteomes" id="UP000031433">
    <property type="component" value="Unassembled WGS sequence"/>
</dbReference>
<feature type="transmembrane region" description="Helical" evidence="1">
    <location>
        <begin position="88"/>
        <end position="105"/>
    </location>
</feature>
<feature type="transmembrane region" description="Helical" evidence="1">
    <location>
        <begin position="47"/>
        <end position="68"/>
    </location>
</feature>
<dbReference type="PANTHER" id="PTHR39419:SF1">
    <property type="entry name" value="SLL0814 PROTEIN"/>
    <property type="match status" value="1"/>
</dbReference>
<dbReference type="AlphaFoldDB" id="A0A0C1TMD6"/>
<proteinExistence type="predicted"/>
<dbReference type="RefSeq" id="WP_039644276.1">
    <property type="nucleotide sequence ID" value="NZ_JXBL01000001.1"/>
</dbReference>
<evidence type="ECO:0000313" key="3">
    <source>
        <dbReference type="Proteomes" id="UP000031433"/>
    </source>
</evidence>
<organism evidence="2 3">
    <name type="scientific">Geobacter soli</name>
    <dbReference type="NCBI Taxonomy" id="1510391"/>
    <lineage>
        <taxon>Bacteria</taxon>
        <taxon>Pseudomonadati</taxon>
        <taxon>Thermodesulfobacteriota</taxon>
        <taxon>Desulfuromonadia</taxon>
        <taxon>Geobacterales</taxon>
        <taxon>Geobacteraceae</taxon>
        <taxon>Geobacter</taxon>
    </lineage>
</organism>
<dbReference type="EMBL" id="JXBL01000001">
    <property type="protein sequence ID" value="KIE42059.1"/>
    <property type="molecule type" value="Genomic_DNA"/>
</dbReference>